<dbReference type="Proteomes" id="UP000735302">
    <property type="component" value="Unassembled WGS sequence"/>
</dbReference>
<name>A0AAV3ZEH2_9GAST</name>
<dbReference type="GO" id="GO:0044341">
    <property type="term" value="P:sodium-dependent phosphate transport"/>
    <property type="evidence" value="ECO:0007669"/>
    <property type="project" value="InterPro"/>
</dbReference>
<keyword evidence="10" id="KW-1185">Reference proteome</keyword>
<dbReference type="PANTHER" id="PTHR10010:SF46">
    <property type="entry name" value="SODIUM-DEPENDENT PHOSPHATE TRANSPORT PROTEIN 2B"/>
    <property type="match status" value="1"/>
</dbReference>
<dbReference type="AlphaFoldDB" id="A0AAV3ZEH2"/>
<organism evidence="9 10">
    <name type="scientific">Plakobranchus ocellatus</name>
    <dbReference type="NCBI Taxonomy" id="259542"/>
    <lineage>
        <taxon>Eukaryota</taxon>
        <taxon>Metazoa</taxon>
        <taxon>Spiralia</taxon>
        <taxon>Lophotrochozoa</taxon>
        <taxon>Mollusca</taxon>
        <taxon>Gastropoda</taxon>
        <taxon>Heterobranchia</taxon>
        <taxon>Euthyneura</taxon>
        <taxon>Panpulmonata</taxon>
        <taxon>Sacoglossa</taxon>
        <taxon>Placobranchoidea</taxon>
        <taxon>Plakobranchidae</taxon>
        <taxon>Plakobranchus</taxon>
    </lineage>
</organism>
<evidence type="ECO:0000256" key="7">
    <source>
        <dbReference type="SAM" id="MobiDB-lite"/>
    </source>
</evidence>
<feature type="compositionally biased region" description="Basic and acidic residues" evidence="7">
    <location>
        <begin position="1"/>
        <end position="10"/>
    </location>
</feature>
<dbReference type="NCBIfam" id="NF037997">
    <property type="entry name" value="Na_Pi_symport"/>
    <property type="match status" value="1"/>
</dbReference>
<evidence type="ECO:0000256" key="4">
    <source>
        <dbReference type="ARBA" id="ARBA00022692"/>
    </source>
</evidence>
<evidence type="ECO:0000256" key="8">
    <source>
        <dbReference type="SAM" id="Phobius"/>
    </source>
</evidence>
<evidence type="ECO:0000256" key="2">
    <source>
        <dbReference type="ARBA" id="ARBA00005808"/>
    </source>
</evidence>
<feature type="transmembrane region" description="Helical" evidence="8">
    <location>
        <begin position="283"/>
        <end position="305"/>
    </location>
</feature>
<feature type="transmembrane region" description="Helical" evidence="8">
    <location>
        <begin position="474"/>
        <end position="496"/>
    </location>
</feature>
<keyword evidence="4 8" id="KW-0812">Transmembrane</keyword>
<evidence type="ECO:0000256" key="1">
    <source>
        <dbReference type="ARBA" id="ARBA00004424"/>
    </source>
</evidence>
<dbReference type="EMBL" id="BLXT01002238">
    <property type="protein sequence ID" value="GFN92273.1"/>
    <property type="molecule type" value="Genomic_DNA"/>
</dbReference>
<dbReference type="NCBIfam" id="TIGR01013">
    <property type="entry name" value="2a58"/>
    <property type="match status" value="1"/>
</dbReference>
<evidence type="ECO:0000256" key="6">
    <source>
        <dbReference type="ARBA" id="ARBA00023136"/>
    </source>
</evidence>
<feature type="transmembrane region" description="Helical" evidence="8">
    <location>
        <begin position="407"/>
        <end position="427"/>
    </location>
</feature>
<feature type="transmembrane region" description="Helical" evidence="8">
    <location>
        <begin position="120"/>
        <end position="141"/>
    </location>
</feature>
<keyword evidence="3" id="KW-1003">Cell membrane</keyword>
<feature type="transmembrane region" description="Helical" evidence="8">
    <location>
        <begin position="79"/>
        <end position="100"/>
    </location>
</feature>
<reference evidence="9 10" key="1">
    <citation type="journal article" date="2021" name="Elife">
        <title>Chloroplast acquisition without the gene transfer in kleptoplastic sea slugs, Plakobranchus ocellatus.</title>
        <authorList>
            <person name="Maeda T."/>
            <person name="Takahashi S."/>
            <person name="Yoshida T."/>
            <person name="Shimamura S."/>
            <person name="Takaki Y."/>
            <person name="Nagai Y."/>
            <person name="Toyoda A."/>
            <person name="Suzuki Y."/>
            <person name="Arimoto A."/>
            <person name="Ishii H."/>
            <person name="Satoh N."/>
            <person name="Nishiyama T."/>
            <person name="Hasebe M."/>
            <person name="Maruyama T."/>
            <person name="Minagawa J."/>
            <person name="Obokata J."/>
            <person name="Shigenobu S."/>
        </authorList>
    </citation>
    <scope>NUCLEOTIDE SEQUENCE [LARGE SCALE GENOMIC DNA]</scope>
</reference>
<dbReference type="GO" id="GO:0016324">
    <property type="term" value="C:apical plasma membrane"/>
    <property type="evidence" value="ECO:0007669"/>
    <property type="project" value="UniProtKB-SubCell"/>
</dbReference>
<evidence type="ECO:0000256" key="5">
    <source>
        <dbReference type="ARBA" id="ARBA00022989"/>
    </source>
</evidence>
<feature type="transmembrane region" description="Helical" evidence="8">
    <location>
        <begin position="42"/>
        <end position="67"/>
    </location>
</feature>
<evidence type="ECO:0000313" key="9">
    <source>
        <dbReference type="EMBL" id="GFN92273.1"/>
    </source>
</evidence>
<keyword evidence="5 8" id="KW-1133">Transmembrane helix</keyword>
<comment type="caution">
    <text evidence="9">The sequence shown here is derived from an EMBL/GenBank/DDBJ whole genome shotgun (WGS) entry which is preliminary data.</text>
</comment>
<dbReference type="Pfam" id="PF02690">
    <property type="entry name" value="Na_Pi_cotrans"/>
    <property type="match status" value="2"/>
</dbReference>
<evidence type="ECO:0000313" key="10">
    <source>
        <dbReference type="Proteomes" id="UP000735302"/>
    </source>
</evidence>
<accession>A0AAV3ZEH2</accession>
<comment type="similarity">
    <text evidence="2">Belongs to the SLC34A transporter family.</text>
</comment>
<feature type="transmembrane region" description="Helical" evidence="8">
    <location>
        <begin position="338"/>
        <end position="364"/>
    </location>
</feature>
<proteinExistence type="inferred from homology"/>
<comment type="subcellular location">
    <subcellularLocation>
        <location evidence="1">Apical cell membrane</location>
        <topology evidence="1">Multi-pass membrane protein</topology>
    </subcellularLocation>
</comment>
<dbReference type="InterPro" id="IPR003841">
    <property type="entry name" value="Na/Pi_transpt"/>
</dbReference>
<dbReference type="PANTHER" id="PTHR10010">
    <property type="entry name" value="SOLUTE CARRIER FAMILY 34 SODIUM PHOSPHATE , MEMBER 2-RELATED"/>
    <property type="match status" value="1"/>
</dbReference>
<protein>
    <submittedName>
        <fullName evidence="9">Sodium-dependent phosphate transport protein 2b</fullName>
    </submittedName>
</protein>
<sequence length="614" mass="66672">MHADATDGDKPSASPMSTEKEDQAKGKTAGQAFSSGVLSNPVAGLMIGVLATVLVQSSSTSSSIVVTMVGSNIIPVKNAVPIIMGVNIGTSVTNTLVSLAQATDRKQFRRAFAGATVHDMFNWLSVMVLLPLEIILGYLSWLSGLIVDSLGLEGGSKKAPDMLKAITGPLIKSIVEVNKGVISNVASNSNNTAGDVLRRWCKVEDVVINKTELLSKLVSIRCDQVREASPLASICNDSAFKEGQKPSDLVELTMMWNTTHETVETRNLERCKNIFARSDMSDAAAGIILLVISLATILLTLYIIVKILNSMLSGSVSRVIRRTINSDLPQPFSYFTGYIALLVGVGMTILVQSSSVFTSTLVPLVGLEIVSVERMYPMTLGSNVGTTVTAILAALSQSGEKLRNSLQIAFCHLFFNISGILLFYPLPVMRWPIKMAKLLGKTTSKHRWFAIFYLIIMFVILPTLVFALSFAGWIYLGVVGAPILIFFLIIVSINILQKKKAEILPVKLRNWDFLPLWCHSLKPVDNLIELTCRCRCCRALNQTHGTSDNIDENDGELGKMSHADVKLDAMNFDKKAIAGSELKPLGLKVVGAINHNKVDAAGVDNIGYLITERL</sequence>
<evidence type="ECO:0000256" key="3">
    <source>
        <dbReference type="ARBA" id="ARBA00022475"/>
    </source>
</evidence>
<feature type="transmembrane region" description="Helical" evidence="8">
    <location>
        <begin position="448"/>
        <end position="468"/>
    </location>
</feature>
<gene>
    <name evidence="9" type="ORF">PoB_001877900</name>
</gene>
<keyword evidence="6 8" id="KW-0472">Membrane</keyword>
<dbReference type="GO" id="GO:0005436">
    <property type="term" value="F:sodium:phosphate symporter activity"/>
    <property type="evidence" value="ECO:0007669"/>
    <property type="project" value="InterPro"/>
</dbReference>
<feature type="region of interest" description="Disordered" evidence="7">
    <location>
        <begin position="1"/>
        <end position="28"/>
    </location>
</feature>